<protein>
    <submittedName>
        <fullName evidence="1">Uncharacterized protein</fullName>
    </submittedName>
</protein>
<sequence>MLRNRIFMAVWKSLSCCKKGSDMEDSLLKMIAGIICCSLAPGELTMLQQCFFQDCYFQGTVGCYLEICFYWFRMTKLELLVFEKFPSPNMRRDKTELLSVTGDPLSSKETNAKHIKEEHISMSVAYVPVPVPVTGSEWSPVFLSKWHPSVQNQPLGLAILPVNIKEEVQDQSCLVFGGLGWVDFVCSQFRKCKWVLSPSLNMTPSDFFFSFFLSMI</sequence>
<organism evidence="1 2">
    <name type="scientific">Populus alba x Populus x berolinensis</name>
    <dbReference type="NCBI Taxonomy" id="444605"/>
    <lineage>
        <taxon>Eukaryota</taxon>
        <taxon>Viridiplantae</taxon>
        <taxon>Streptophyta</taxon>
        <taxon>Embryophyta</taxon>
        <taxon>Tracheophyta</taxon>
        <taxon>Spermatophyta</taxon>
        <taxon>Magnoliopsida</taxon>
        <taxon>eudicotyledons</taxon>
        <taxon>Gunneridae</taxon>
        <taxon>Pentapetalae</taxon>
        <taxon>rosids</taxon>
        <taxon>fabids</taxon>
        <taxon>Malpighiales</taxon>
        <taxon>Salicaceae</taxon>
        <taxon>Saliceae</taxon>
        <taxon>Populus</taxon>
    </lineage>
</organism>
<dbReference type="EMBL" id="JAQIZT010000017">
    <property type="protein sequence ID" value="KAJ6958854.1"/>
    <property type="molecule type" value="Genomic_DNA"/>
</dbReference>
<comment type="caution">
    <text evidence="1">The sequence shown here is derived from an EMBL/GenBank/DDBJ whole genome shotgun (WGS) entry which is preliminary data.</text>
</comment>
<reference evidence="1" key="1">
    <citation type="journal article" date="2023" name="Mol. Ecol. Resour.">
        <title>Chromosome-level genome assembly of a triploid poplar Populus alba 'Berolinensis'.</title>
        <authorList>
            <person name="Chen S."/>
            <person name="Yu Y."/>
            <person name="Wang X."/>
            <person name="Wang S."/>
            <person name="Zhang T."/>
            <person name="Zhou Y."/>
            <person name="He R."/>
            <person name="Meng N."/>
            <person name="Wang Y."/>
            <person name="Liu W."/>
            <person name="Liu Z."/>
            <person name="Liu J."/>
            <person name="Guo Q."/>
            <person name="Huang H."/>
            <person name="Sederoff R.R."/>
            <person name="Wang G."/>
            <person name="Qu G."/>
            <person name="Chen S."/>
        </authorList>
    </citation>
    <scope>NUCLEOTIDE SEQUENCE</scope>
    <source>
        <strain evidence="1">SC-2020</strain>
    </source>
</reference>
<gene>
    <name evidence="1" type="ORF">NC653_037195</name>
</gene>
<evidence type="ECO:0000313" key="2">
    <source>
        <dbReference type="Proteomes" id="UP001164929"/>
    </source>
</evidence>
<keyword evidence="2" id="KW-1185">Reference proteome</keyword>
<accession>A0AAD6PSN8</accession>
<dbReference type="AlphaFoldDB" id="A0AAD6PSN8"/>
<name>A0AAD6PSN8_9ROSI</name>
<evidence type="ECO:0000313" key="1">
    <source>
        <dbReference type="EMBL" id="KAJ6958854.1"/>
    </source>
</evidence>
<dbReference type="Proteomes" id="UP001164929">
    <property type="component" value="Chromosome 17"/>
</dbReference>
<proteinExistence type="predicted"/>